<dbReference type="Proteomes" id="UP000276133">
    <property type="component" value="Unassembled WGS sequence"/>
</dbReference>
<reference evidence="1 2" key="1">
    <citation type="journal article" date="2018" name="Sci. Rep.">
        <title>Genomic signatures of local adaptation to the degree of environmental predictability in rotifers.</title>
        <authorList>
            <person name="Franch-Gras L."/>
            <person name="Hahn C."/>
            <person name="Garcia-Roger E.M."/>
            <person name="Carmona M.J."/>
            <person name="Serra M."/>
            <person name="Gomez A."/>
        </authorList>
    </citation>
    <scope>NUCLEOTIDE SEQUENCE [LARGE SCALE GENOMIC DNA]</scope>
    <source>
        <strain evidence="1">HYR1</strain>
    </source>
</reference>
<dbReference type="OrthoDB" id="10545020at2759"/>
<organism evidence="1 2">
    <name type="scientific">Brachionus plicatilis</name>
    <name type="common">Marine rotifer</name>
    <name type="synonym">Brachionus muelleri</name>
    <dbReference type="NCBI Taxonomy" id="10195"/>
    <lineage>
        <taxon>Eukaryota</taxon>
        <taxon>Metazoa</taxon>
        <taxon>Spiralia</taxon>
        <taxon>Gnathifera</taxon>
        <taxon>Rotifera</taxon>
        <taxon>Eurotatoria</taxon>
        <taxon>Monogononta</taxon>
        <taxon>Pseudotrocha</taxon>
        <taxon>Ploima</taxon>
        <taxon>Brachionidae</taxon>
        <taxon>Brachionus</taxon>
    </lineage>
</organism>
<accession>A0A3M7T2V5</accession>
<sequence>MESQKLIAIDIESLANSNTATASTSVANKKTEKKFQLADFRNHSETFRDLLALFDEELCPKMVALMCARLNITEAHRVQIYVHKAKNKENFLLNLFSDCQDEIKYFESVIQFLEHFESTKFLVQSLRKEQNSIFKECEKNQKSAFSIQFSLQGNKISFKSHSQSSLTTNSSSDSEKIFKTNVLLVFTSNQQKRHQVQIKNFKDKIEKSNIALVDFNLSKKYENTIKNEFLRWENWPVFLLFDKEIDEIIDFNKNGSLRQSPELNNIVEIYLQLYLEYLNFGNRRFYVFVLDDYKDYCLHKNGKFRYHWLLKKITDANGNEKLIPPIRIPDNDKTSSESVYFDKFLEFLKSAIRPFCQSSVL</sequence>
<proteinExistence type="predicted"/>
<dbReference type="AlphaFoldDB" id="A0A3M7T2V5"/>
<dbReference type="EMBL" id="REGN01000371">
    <property type="protein sequence ID" value="RNA42363.1"/>
    <property type="molecule type" value="Genomic_DNA"/>
</dbReference>
<gene>
    <name evidence="1" type="ORF">BpHYR1_047673</name>
</gene>
<name>A0A3M7T2V5_BRAPC</name>
<keyword evidence="2" id="KW-1185">Reference proteome</keyword>
<protein>
    <submittedName>
        <fullName evidence="1">Uncharacterized protein</fullName>
    </submittedName>
</protein>
<comment type="caution">
    <text evidence="1">The sequence shown here is derived from an EMBL/GenBank/DDBJ whole genome shotgun (WGS) entry which is preliminary data.</text>
</comment>
<evidence type="ECO:0000313" key="1">
    <source>
        <dbReference type="EMBL" id="RNA42363.1"/>
    </source>
</evidence>
<evidence type="ECO:0000313" key="2">
    <source>
        <dbReference type="Proteomes" id="UP000276133"/>
    </source>
</evidence>